<gene>
    <name evidence="1" type="ORF">M1L60_36550</name>
</gene>
<protein>
    <submittedName>
        <fullName evidence="1">Uncharacterized protein</fullName>
    </submittedName>
</protein>
<keyword evidence="2" id="KW-1185">Reference proteome</keyword>
<sequence>MADLTDLRAVPAARARLDAEELDLIDRARREGATWGEIATALGLGSRQAAEQRRLRLVAAVRPVPATPDEYGQVLAELRKSTLELHRRVGADGRWDRRFTRAVLVRETLAAVPDATGGALFALAEAVVADLDAAAGRPLPATTRAAVDRVRAALAAASPKH</sequence>
<dbReference type="RefSeq" id="WP_253242128.1">
    <property type="nucleotide sequence ID" value="NZ_JAMYJR010000041.1"/>
</dbReference>
<accession>A0ABT1DZ19</accession>
<evidence type="ECO:0000313" key="1">
    <source>
        <dbReference type="EMBL" id="MCO8276102.1"/>
    </source>
</evidence>
<dbReference type="EMBL" id="JAMYJR010000041">
    <property type="protein sequence ID" value="MCO8276102.1"/>
    <property type="molecule type" value="Genomic_DNA"/>
</dbReference>
<evidence type="ECO:0000313" key="2">
    <source>
        <dbReference type="Proteomes" id="UP001523369"/>
    </source>
</evidence>
<dbReference type="Proteomes" id="UP001523369">
    <property type="component" value="Unassembled WGS sequence"/>
</dbReference>
<proteinExistence type="predicted"/>
<name>A0ABT1DZ19_9ACTN</name>
<organism evidence="1 2">
    <name type="scientific">Paractinoplanes aksuensis</name>
    <dbReference type="NCBI Taxonomy" id="2939490"/>
    <lineage>
        <taxon>Bacteria</taxon>
        <taxon>Bacillati</taxon>
        <taxon>Actinomycetota</taxon>
        <taxon>Actinomycetes</taxon>
        <taxon>Micromonosporales</taxon>
        <taxon>Micromonosporaceae</taxon>
        <taxon>Paractinoplanes</taxon>
    </lineage>
</organism>
<comment type="caution">
    <text evidence="1">The sequence shown here is derived from an EMBL/GenBank/DDBJ whole genome shotgun (WGS) entry which is preliminary data.</text>
</comment>
<reference evidence="1 2" key="1">
    <citation type="submission" date="2022-06" db="EMBL/GenBank/DDBJ databases">
        <title>New Species of the Genus Actinoplanes, ActinopZanes ferrugineus.</title>
        <authorList>
            <person name="Ding P."/>
        </authorList>
    </citation>
    <scope>NUCLEOTIDE SEQUENCE [LARGE SCALE GENOMIC DNA]</scope>
    <source>
        <strain evidence="1 2">TRM88003</strain>
    </source>
</reference>